<comment type="caution">
    <text evidence="1">The sequence shown here is derived from an EMBL/GenBank/DDBJ whole genome shotgun (WGS) entry which is preliminary data.</text>
</comment>
<evidence type="ECO:0000313" key="1">
    <source>
        <dbReference type="EMBL" id="KKU22273.1"/>
    </source>
</evidence>
<gene>
    <name evidence="1" type="ORF">UX31_C0004G0002</name>
</gene>
<sequence length="228" mass="25751">MRLSAYNFVKLIHRVPTLKKVAGILRGTLWIDHVRAHEILFKEKNIKSMIEFGMGDGTESFLKQLDKVASVEIFTKDVALAEKLKVADDSWAIKCKERFKGSKNWELIMYEMKQPVIDAELDVTGVGGLVKRGGNPRAGAYKIELSALLDQLGLDKYNYAFVDAGIHLRGDIVNLLFQRVPIIGAHDWDDKAIYGYTRINKPANYDEEEGVGSHAGIHFWIKQGMETQ</sequence>
<dbReference type="Proteomes" id="UP000034107">
    <property type="component" value="Unassembled WGS sequence"/>
</dbReference>
<name>A0A0G1QWU6_9BACT</name>
<evidence type="ECO:0000313" key="2">
    <source>
        <dbReference type="Proteomes" id="UP000034107"/>
    </source>
</evidence>
<organism evidence="1 2">
    <name type="scientific">Candidatus Nomurabacteria bacterium GW2011_GWA1_46_11</name>
    <dbReference type="NCBI Taxonomy" id="1618732"/>
    <lineage>
        <taxon>Bacteria</taxon>
        <taxon>Candidatus Nomuraibacteriota</taxon>
    </lineage>
</organism>
<dbReference type="AlphaFoldDB" id="A0A0G1QWU6"/>
<dbReference type="PATRIC" id="fig|1618732.3.peg.176"/>
<accession>A0A0G1QWU6</accession>
<reference evidence="1 2" key="1">
    <citation type="journal article" date="2015" name="Nature">
        <title>rRNA introns, odd ribosomes, and small enigmatic genomes across a large radiation of phyla.</title>
        <authorList>
            <person name="Brown C.T."/>
            <person name="Hug L.A."/>
            <person name="Thomas B.C."/>
            <person name="Sharon I."/>
            <person name="Castelle C.J."/>
            <person name="Singh A."/>
            <person name="Wilkins M.J."/>
            <person name="Williams K.H."/>
            <person name="Banfield J.F."/>
        </authorList>
    </citation>
    <scope>NUCLEOTIDE SEQUENCE [LARGE SCALE GENOMIC DNA]</scope>
</reference>
<protein>
    <submittedName>
        <fullName evidence="1">Uncharacterized protein</fullName>
    </submittedName>
</protein>
<proteinExistence type="predicted"/>
<dbReference type="EMBL" id="LCLS01000004">
    <property type="protein sequence ID" value="KKU22273.1"/>
    <property type="molecule type" value="Genomic_DNA"/>
</dbReference>